<dbReference type="InterPro" id="IPR003593">
    <property type="entry name" value="AAA+_ATPase"/>
</dbReference>
<evidence type="ECO:0000256" key="2">
    <source>
        <dbReference type="ARBA" id="ARBA00006914"/>
    </source>
</evidence>
<dbReference type="GO" id="GO:0005829">
    <property type="term" value="C:cytosol"/>
    <property type="evidence" value="ECO:0007669"/>
    <property type="project" value="TreeGrafter"/>
</dbReference>
<evidence type="ECO:0000256" key="1">
    <source>
        <dbReference type="ARBA" id="ARBA00004370"/>
    </source>
</evidence>
<dbReference type="PANTHER" id="PTHR23077">
    <property type="entry name" value="AAA-FAMILY ATPASE"/>
    <property type="match status" value="1"/>
</dbReference>
<evidence type="ECO:0000259" key="11">
    <source>
        <dbReference type="SMART" id="SM00382"/>
    </source>
</evidence>
<dbReference type="FunFam" id="3.40.50.300:FF:000109">
    <property type="entry name" value="Peroxisomal biogenesis factor 6"/>
    <property type="match status" value="1"/>
</dbReference>
<dbReference type="HOGENOM" id="CLU_000688_12_3_1"/>
<evidence type="ECO:0000256" key="8">
    <source>
        <dbReference type="ARBA" id="ARBA00034811"/>
    </source>
</evidence>
<dbReference type="GO" id="GO:0016558">
    <property type="term" value="P:protein import into peroxisome matrix"/>
    <property type="evidence" value="ECO:0007669"/>
    <property type="project" value="TreeGrafter"/>
</dbReference>
<dbReference type="Gene3D" id="3.40.50.300">
    <property type="entry name" value="P-loop containing nucleotide triphosphate hydrolases"/>
    <property type="match status" value="2"/>
</dbReference>
<proteinExistence type="inferred from homology"/>
<dbReference type="GO" id="GO:0016887">
    <property type="term" value="F:ATP hydrolysis activity"/>
    <property type="evidence" value="ECO:0007669"/>
    <property type="project" value="InterPro"/>
</dbReference>
<dbReference type="EMBL" id="KE560907">
    <property type="protein sequence ID" value="EPZ34824.1"/>
    <property type="molecule type" value="Genomic_DNA"/>
</dbReference>
<accession>A0A075AXF3</accession>
<name>A0A075AXF3_ROZAC</name>
<comment type="catalytic activity">
    <reaction evidence="10">
        <text>ATP + H2O = ADP + phosphate + H(+)</text>
        <dbReference type="Rhea" id="RHEA:13065"/>
        <dbReference type="ChEBI" id="CHEBI:15377"/>
        <dbReference type="ChEBI" id="CHEBI:15378"/>
        <dbReference type="ChEBI" id="CHEBI:30616"/>
        <dbReference type="ChEBI" id="CHEBI:43474"/>
        <dbReference type="ChEBI" id="CHEBI:456216"/>
    </reaction>
    <physiologicalReaction direction="left-to-right" evidence="10">
        <dbReference type="Rhea" id="RHEA:13066"/>
    </physiologicalReaction>
</comment>
<dbReference type="PANTHER" id="PTHR23077:SF9">
    <property type="entry name" value="PEROXISOMAL ATPASE PEX6"/>
    <property type="match status" value="1"/>
</dbReference>
<evidence type="ECO:0000313" key="12">
    <source>
        <dbReference type="EMBL" id="EPZ34824.1"/>
    </source>
</evidence>
<dbReference type="InterPro" id="IPR027417">
    <property type="entry name" value="P-loop_NTPase"/>
</dbReference>
<dbReference type="InterPro" id="IPR050168">
    <property type="entry name" value="AAA_ATPase_domain"/>
</dbReference>
<keyword evidence="6" id="KW-0067">ATP-binding</keyword>
<comment type="subcellular location">
    <subcellularLocation>
        <location evidence="1">Membrane</location>
    </subcellularLocation>
</comment>
<evidence type="ECO:0000256" key="5">
    <source>
        <dbReference type="ARBA" id="ARBA00022801"/>
    </source>
</evidence>
<dbReference type="SUPFAM" id="SSF52540">
    <property type="entry name" value="P-loop containing nucleoside triphosphate hydrolases"/>
    <property type="match status" value="2"/>
</dbReference>
<gene>
    <name evidence="12" type="ORF">O9G_002422</name>
</gene>
<evidence type="ECO:0000256" key="4">
    <source>
        <dbReference type="ARBA" id="ARBA00022741"/>
    </source>
</evidence>
<sequence length="779" mass="88208">MVEFVLLEAETCDDIPNVDKLVVKEGDVVGNNYKVAMAYPHASGKCNENTIVEFPIDSLWVTLEACQRQVPMDSILLNDQLCYNLGVYKGDIVELEFLSQTLQLKCQIQSEGESNESKAYINSLLYSNLSLRGIHMMKLTPRNGLTRNKSHVHHPSAESIILTRVVCPEFIKRGNVDYSEYIQKQLMQTETIFNGMIISVKIDELKETIKKCASDWSFEKFANVESCEYQIYFKVTQIEPNYSSTGFHKMNSKTKIYQKGILGSKLPYDVADVKPMPEIFFKVLDDLNKYLDMKKPCLISLNGKKGIGKKTFVENLARRLFVPLFELDCIIFKDGAINNQTINKISEKLSELSNRGPCIINVTNLSKIALKEEKSIDAEELISIIYEELELLLIESKDVVIFIVEEEKDKIEDFLSLCCEVVELPIPNQMERKEILEFYEIPKDQSEELAKETSGFTAMDLRNLSLDKKINVKEFRKCMQDSICIPDTKWADIGGLESIKRNVMDTFLLPLHHPELFNSQIKKRSGILLFGPPGNGKTLLAKAVANECSLNFIPVKGPELLNMYVGESEANVRSIFQKARQNRPCIIFFDEIDAIAPSRGYSNDAGGVMDRVVSQLLSELDSLSQDDLFVMAATNRPDSSLMRPGRFDKSVYVGLPESNADKIHVLKSSLSKLKVDKIDFEYLADCCPPLASSADLSSICKQASLLSIERLIKEIDKSFHEHKIYHPEASLDEFIVSLPLDKVQAIVNQEDLIQSAKNLVPSLSQNEYSRYKSLQNFNK</sequence>
<dbReference type="GO" id="GO:0005524">
    <property type="term" value="F:ATP binding"/>
    <property type="evidence" value="ECO:0007669"/>
    <property type="project" value="UniProtKB-KW"/>
</dbReference>
<dbReference type="GO" id="GO:0005778">
    <property type="term" value="C:peroxisomal membrane"/>
    <property type="evidence" value="ECO:0007669"/>
    <property type="project" value="TreeGrafter"/>
</dbReference>
<keyword evidence="13" id="KW-1185">Reference proteome</keyword>
<evidence type="ECO:0000256" key="3">
    <source>
        <dbReference type="ARBA" id="ARBA00022593"/>
    </source>
</evidence>
<keyword evidence="4" id="KW-0547">Nucleotide-binding</keyword>
<keyword evidence="3" id="KW-0962">Peroxisome biogenesis</keyword>
<dbReference type="Gene3D" id="1.10.8.60">
    <property type="match status" value="1"/>
</dbReference>
<evidence type="ECO:0000256" key="9">
    <source>
        <dbReference type="ARBA" id="ARBA00034920"/>
    </source>
</evidence>
<dbReference type="OrthoDB" id="5553750at2759"/>
<dbReference type="SMART" id="SM00382">
    <property type="entry name" value="AAA"/>
    <property type="match status" value="2"/>
</dbReference>
<keyword evidence="5" id="KW-0378">Hydrolase</keyword>
<reference evidence="12 13" key="1">
    <citation type="journal article" date="2013" name="Curr. Biol.">
        <title>Shared signatures of parasitism and phylogenomics unite Cryptomycota and microsporidia.</title>
        <authorList>
            <person name="James T.Y."/>
            <person name="Pelin A."/>
            <person name="Bonen L."/>
            <person name="Ahrendt S."/>
            <person name="Sain D."/>
            <person name="Corradi N."/>
            <person name="Stajich J.E."/>
        </authorList>
    </citation>
    <scope>NUCLEOTIDE SEQUENCE [LARGE SCALE GENOMIC DNA]</scope>
    <source>
        <strain evidence="12 13">CSF55</strain>
    </source>
</reference>
<dbReference type="AlphaFoldDB" id="A0A075AXF3"/>
<feature type="domain" description="AAA+ ATPase" evidence="11">
    <location>
        <begin position="295"/>
        <end position="427"/>
    </location>
</feature>
<keyword evidence="7" id="KW-0472">Membrane</keyword>
<evidence type="ECO:0000256" key="6">
    <source>
        <dbReference type="ARBA" id="ARBA00022840"/>
    </source>
</evidence>
<protein>
    <recommendedName>
        <fullName evidence="8">Peroxisomal ATPase PEX6</fullName>
    </recommendedName>
    <alternativeName>
        <fullName evidence="9">Peroxin-6</fullName>
    </alternativeName>
</protein>
<dbReference type="Pfam" id="PF00004">
    <property type="entry name" value="AAA"/>
    <property type="match status" value="2"/>
</dbReference>
<dbReference type="InterPro" id="IPR003959">
    <property type="entry name" value="ATPase_AAA_core"/>
</dbReference>
<evidence type="ECO:0000256" key="7">
    <source>
        <dbReference type="ARBA" id="ARBA00023136"/>
    </source>
</evidence>
<feature type="domain" description="AAA+ ATPase" evidence="11">
    <location>
        <begin position="523"/>
        <end position="657"/>
    </location>
</feature>
<comment type="similarity">
    <text evidence="2">Belongs to the AAA ATPase family.</text>
</comment>
<dbReference type="Proteomes" id="UP000030755">
    <property type="component" value="Unassembled WGS sequence"/>
</dbReference>
<organism evidence="12 13">
    <name type="scientific">Rozella allomycis (strain CSF55)</name>
    <dbReference type="NCBI Taxonomy" id="988480"/>
    <lineage>
        <taxon>Eukaryota</taxon>
        <taxon>Fungi</taxon>
        <taxon>Fungi incertae sedis</taxon>
        <taxon>Cryptomycota</taxon>
        <taxon>Cryptomycota incertae sedis</taxon>
        <taxon>Rozella</taxon>
    </lineage>
</organism>
<evidence type="ECO:0000256" key="10">
    <source>
        <dbReference type="ARBA" id="ARBA00048778"/>
    </source>
</evidence>
<dbReference type="STRING" id="988480.A0A075AXF3"/>
<evidence type="ECO:0000313" key="13">
    <source>
        <dbReference type="Proteomes" id="UP000030755"/>
    </source>
</evidence>